<evidence type="ECO:0000256" key="3">
    <source>
        <dbReference type="ARBA" id="ARBA00022989"/>
    </source>
</evidence>
<comment type="subunit">
    <text evidence="5">Forms a complex with TatA.</text>
</comment>
<keyword evidence="2 5" id="KW-0812">Transmembrane</keyword>
<gene>
    <name evidence="5" type="primary">tatC</name>
    <name evidence="6" type="ORF">N781_02615</name>
</gene>
<dbReference type="InterPro" id="IPR019820">
    <property type="entry name" value="Sec-indep_translocase_CS"/>
</dbReference>
<dbReference type="HAMAP" id="MF_00902">
    <property type="entry name" value="TatC"/>
    <property type="match status" value="1"/>
</dbReference>
<evidence type="ECO:0000256" key="5">
    <source>
        <dbReference type="HAMAP-Rule" id="MF_00902"/>
    </source>
</evidence>
<keyword evidence="4 5" id="KW-0472">Membrane</keyword>
<dbReference type="GO" id="GO:0009977">
    <property type="term" value="F:proton motive force dependent protein transmembrane transporter activity"/>
    <property type="evidence" value="ECO:0007669"/>
    <property type="project" value="TreeGrafter"/>
</dbReference>
<organism evidence="6 7">
    <name type="scientific">Pontibacillus halophilus JSM 076056 = DSM 19796</name>
    <dbReference type="NCBI Taxonomy" id="1385510"/>
    <lineage>
        <taxon>Bacteria</taxon>
        <taxon>Bacillati</taxon>
        <taxon>Bacillota</taxon>
        <taxon>Bacilli</taxon>
        <taxon>Bacillales</taxon>
        <taxon>Bacillaceae</taxon>
        <taxon>Pontibacillus</taxon>
    </lineage>
</organism>
<comment type="function">
    <text evidence="5">Part of the twin-arginine translocation (Tat) system that transports large folded proteins containing a characteristic twin-arginine motif in their signal peptide across membranes.</text>
</comment>
<feature type="transmembrane region" description="Helical" evidence="5">
    <location>
        <begin position="20"/>
        <end position="41"/>
    </location>
</feature>
<feature type="transmembrane region" description="Helical" evidence="5">
    <location>
        <begin position="150"/>
        <end position="176"/>
    </location>
</feature>
<feature type="transmembrane region" description="Helical" evidence="5">
    <location>
        <begin position="100"/>
        <end position="122"/>
    </location>
</feature>
<evidence type="ECO:0000313" key="7">
    <source>
        <dbReference type="Proteomes" id="UP000030528"/>
    </source>
</evidence>
<dbReference type="PROSITE" id="PS01218">
    <property type="entry name" value="TATC"/>
    <property type="match status" value="1"/>
</dbReference>
<accession>A0A0A5GIW8</accession>
<dbReference type="GO" id="GO:0065002">
    <property type="term" value="P:intracellular protein transmembrane transport"/>
    <property type="evidence" value="ECO:0007669"/>
    <property type="project" value="TreeGrafter"/>
</dbReference>
<dbReference type="Pfam" id="PF00902">
    <property type="entry name" value="TatC"/>
    <property type="match status" value="1"/>
</dbReference>
<dbReference type="eggNOG" id="COG0805">
    <property type="taxonomic scope" value="Bacteria"/>
</dbReference>
<dbReference type="InterPro" id="IPR002033">
    <property type="entry name" value="TatC"/>
</dbReference>
<evidence type="ECO:0000313" key="6">
    <source>
        <dbReference type="EMBL" id="KGX91949.1"/>
    </source>
</evidence>
<evidence type="ECO:0000256" key="4">
    <source>
        <dbReference type="ARBA" id="ARBA00023136"/>
    </source>
</evidence>
<dbReference type="PANTHER" id="PTHR30371:SF4">
    <property type="entry name" value="SEC-INDEPENDENT PROTEIN TRANSLOCASE PROTEIN TATCD"/>
    <property type="match status" value="1"/>
</dbReference>
<dbReference type="GO" id="GO:0043953">
    <property type="term" value="P:protein transport by the Tat complex"/>
    <property type="evidence" value="ECO:0007669"/>
    <property type="project" value="UniProtKB-UniRule"/>
</dbReference>
<dbReference type="GO" id="GO:0033281">
    <property type="term" value="C:TAT protein transport complex"/>
    <property type="evidence" value="ECO:0007669"/>
    <property type="project" value="UniProtKB-UniRule"/>
</dbReference>
<protein>
    <recommendedName>
        <fullName evidence="5">Sec-independent protein translocase protein TatC</fullName>
    </recommendedName>
</protein>
<proteinExistence type="inferred from homology"/>
<keyword evidence="5" id="KW-0811">Translocation</keyword>
<evidence type="ECO:0000256" key="2">
    <source>
        <dbReference type="ARBA" id="ARBA00022692"/>
    </source>
</evidence>
<dbReference type="Proteomes" id="UP000030528">
    <property type="component" value="Unassembled WGS sequence"/>
</dbReference>
<dbReference type="NCBIfam" id="TIGR00945">
    <property type="entry name" value="tatC"/>
    <property type="match status" value="1"/>
</dbReference>
<keyword evidence="3 5" id="KW-1133">Transmembrane helix</keyword>
<reference evidence="6 7" key="1">
    <citation type="submission" date="2013-08" db="EMBL/GenBank/DDBJ databases">
        <authorList>
            <person name="Huang J."/>
            <person name="Wang G."/>
        </authorList>
    </citation>
    <scope>NUCLEOTIDE SEQUENCE [LARGE SCALE GENOMIC DNA]</scope>
    <source>
        <strain evidence="6 7">JSM 076056</strain>
    </source>
</reference>
<feature type="transmembrane region" description="Helical" evidence="5">
    <location>
        <begin position="188"/>
        <end position="206"/>
    </location>
</feature>
<dbReference type="PRINTS" id="PR01840">
    <property type="entry name" value="TATCFAMILY"/>
</dbReference>
<name>A0A0A5GIW8_9BACI</name>
<feature type="transmembrane region" description="Helical" evidence="5">
    <location>
        <begin position="61"/>
        <end position="88"/>
    </location>
</feature>
<keyword evidence="7" id="KW-1185">Reference proteome</keyword>
<sequence length="243" mass="28150">MLDEEMNVTEHLGELRNRLLWTFAIFVTFFIAGFIFVEEIYSYFVRELEFELTILGPAEIIWIFVLLASMVAITATLPFLCLQIWFFVKPALTDREKKVSLAYIPAIFLLFVGGLAFGYYVIQPLIFHFLLSLGEGLFETMFTVEKYFQFLIRVTLPFAVLFEIPILIMFLTSLGIVEPQFLRKVRKYAYFVLIIVGTMISPPDFILQLVVALPLIVLYEVSILLSSTVYRRKKAKETWTSST</sequence>
<dbReference type="EMBL" id="AVPE01000008">
    <property type="protein sequence ID" value="KGX91949.1"/>
    <property type="molecule type" value="Genomic_DNA"/>
</dbReference>
<dbReference type="RefSeq" id="WP_036769913.1">
    <property type="nucleotide sequence ID" value="NZ_AULI01000002.1"/>
</dbReference>
<keyword evidence="5" id="KW-0653">Protein transport</keyword>
<comment type="caution">
    <text evidence="6">The sequence shown here is derived from an EMBL/GenBank/DDBJ whole genome shotgun (WGS) entry which is preliminary data.</text>
</comment>
<comment type="similarity">
    <text evidence="5">Belongs to the TatC family.</text>
</comment>
<dbReference type="STRING" id="1385510.GCA_000425205_00613"/>
<evidence type="ECO:0000256" key="1">
    <source>
        <dbReference type="ARBA" id="ARBA00004141"/>
    </source>
</evidence>
<dbReference type="AlphaFoldDB" id="A0A0A5GIW8"/>
<dbReference type="PANTHER" id="PTHR30371">
    <property type="entry name" value="SEC-INDEPENDENT PROTEIN TRANSLOCASE PROTEIN TATC"/>
    <property type="match status" value="1"/>
</dbReference>
<keyword evidence="5" id="KW-0813">Transport</keyword>
<comment type="subcellular location">
    <subcellularLocation>
        <location evidence="5">Cell membrane</location>
        <topology evidence="5">Multi-pass membrane protein</topology>
    </subcellularLocation>
    <subcellularLocation>
        <location evidence="1">Membrane</location>
        <topology evidence="1">Multi-pass membrane protein</topology>
    </subcellularLocation>
</comment>
<keyword evidence="5" id="KW-1003">Cell membrane</keyword>
<feature type="transmembrane region" description="Helical" evidence="5">
    <location>
        <begin position="212"/>
        <end position="230"/>
    </location>
</feature>
<dbReference type="OrthoDB" id="9777044at2"/>